<evidence type="ECO:0000313" key="3">
    <source>
        <dbReference type="Proteomes" id="UP000697995"/>
    </source>
</evidence>
<dbReference type="InterPro" id="IPR041657">
    <property type="entry name" value="HTH_17"/>
</dbReference>
<dbReference type="InterPro" id="IPR010093">
    <property type="entry name" value="SinI_DNA-bd"/>
</dbReference>
<evidence type="ECO:0000259" key="1">
    <source>
        <dbReference type="Pfam" id="PF12728"/>
    </source>
</evidence>
<dbReference type="Proteomes" id="UP000697995">
    <property type="component" value="Unassembled WGS sequence"/>
</dbReference>
<feature type="domain" description="Helix-turn-helix" evidence="1">
    <location>
        <begin position="78"/>
        <end position="125"/>
    </location>
</feature>
<organism evidence="2 3">
    <name type="scientific">Paracraurococcus ruber</name>
    <dbReference type="NCBI Taxonomy" id="77675"/>
    <lineage>
        <taxon>Bacteria</taxon>
        <taxon>Pseudomonadati</taxon>
        <taxon>Pseudomonadota</taxon>
        <taxon>Alphaproteobacteria</taxon>
        <taxon>Acetobacterales</taxon>
        <taxon>Roseomonadaceae</taxon>
        <taxon>Paracraurococcus</taxon>
    </lineage>
</organism>
<proteinExistence type="predicted"/>
<keyword evidence="3" id="KW-1185">Reference proteome</keyword>
<comment type="caution">
    <text evidence="2">The sequence shown here is derived from an EMBL/GenBank/DDBJ whole genome shotgun (WGS) entry which is preliminary data.</text>
</comment>
<name>A0ABS1D341_9PROT</name>
<dbReference type="NCBIfam" id="TIGR01764">
    <property type="entry name" value="excise"/>
    <property type="match status" value="1"/>
</dbReference>
<accession>A0ABS1D341</accession>
<dbReference type="Pfam" id="PF12728">
    <property type="entry name" value="HTH_17"/>
    <property type="match status" value="1"/>
</dbReference>
<gene>
    <name evidence="2" type="ORF">CKO45_23645</name>
</gene>
<dbReference type="EMBL" id="NRSG01000266">
    <property type="protein sequence ID" value="MBK1661209.1"/>
    <property type="molecule type" value="Genomic_DNA"/>
</dbReference>
<dbReference type="InterPro" id="IPR009061">
    <property type="entry name" value="DNA-bd_dom_put_sf"/>
</dbReference>
<reference evidence="2 3" key="1">
    <citation type="journal article" date="2020" name="Microorganisms">
        <title>Osmotic Adaptation and Compatible Solute Biosynthesis of Phototrophic Bacteria as Revealed from Genome Analyses.</title>
        <authorList>
            <person name="Imhoff J.F."/>
            <person name="Rahn T."/>
            <person name="Kunzel S."/>
            <person name="Keller A."/>
            <person name="Neulinger S.C."/>
        </authorList>
    </citation>
    <scope>NUCLEOTIDE SEQUENCE [LARGE SCALE GENOMIC DNA]</scope>
    <source>
        <strain evidence="2 3">DSM 15382</strain>
    </source>
</reference>
<dbReference type="RefSeq" id="WP_200306225.1">
    <property type="nucleotide sequence ID" value="NZ_NRSG01000266.1"/>
</dbReference>
<dbReference type="SUPFAM" id="SSF46955">
    <property type="entry name" value="Putative DNA-binding domain"/>
    <property type="match status" value="1"/>
</dbReference>
<evidence type="ECO:0000313" key="2">
    <source>
        <dbReference type="EMBL" id="MBK1661209.1"/>
    </source>
</evidence>
<sequence>MPIRAHIRYSLPSCERPGGARGAAALRAAERAELRVARGDGTEEALSLPPSALPALAELLEGLATAEAVTVFADDAELTPKEAAAVLGISRPLVRRRMDAGLLPFRRVGAHRRVRLADVLALRARETNRRAAITELATDAEDLERRHGV</sequence>
<protein>
    <recommendedName>
        <fullName evidence="1">Helix-turn-helix domain-containing protein</fullName>
    </recommendedName>
</protein>